<comment type="similarity">
    <text evidence="1">Belongs to the YciI family.</text>
</comment>
<dbReference type="Proteomes" id="UP000193484">
    <property type="component" value="Unassembled WGS sequence"/>
</dbReference>
<organism evidence="2 3">
    <name type="scientific">Mycolicibacterium fallax</name>
    <name type="common">Mycobacterium fallax</name>
    <dbReference type="NCBI Taxonomy" id="1793"/>
    <lineage>
        <taxon>Bacteria</taxon>
        <taxon>Bacillati</taxon>
        <taxon>Actinomycetota</taxon>
        <taxon>Actinomycetes</taxon>
        <taxon>Mycobacteriales</taxon>
        <taxon>Mycobacteriaceae</taxon>
        <taxon>Mycolicibacterium</taxon>
    </lineage>
</organism>
<evidence type="ECO:0000256" key="1">
    <source>
        <dbReference type="ARBA" id="ARBA00007689"/>
    </source>
</evidence>
<dbReference type="InterPro" id="IPR005545">
    <property type="entry name" value="YCII"/>
</dbReference>
<dbReference type="OrthoDB" id="9814407at2"/>
<dbReference type="GO" id="GO:0016787">
    <property type="term" value="F:hydrolase activity"/>
    <property type="evidence" value="ECO:0007669"/>
    <property type="project" value="UniProtKB-KW"/>
</dbReference>
<evidence type="ECO:0000313" key="3">
    <source>
        <dbReference type="Proteomes" id="UP000193484"/>
    </source>
</evidence>
<sequence length="91" mass="10059">MFHVLTLTYTQPLDVVDQTRPAHLEWLQREIDAGRLLVSGRQESGQGGVLITADIDPAAVDELIANDPYQIAGLVRYERLGFNRGRCAPGL</sequence>
<evidence type="ECO:0000313" key="2">
    <source>
        <dbReference type="EMBL" id="ORV01725.1"/>
    </source>
</evidence>
<dbReference type="SUPFAM" id="SSF54909">
    <property type="entry name" value="Dimeric alpha+beta barrel"/>
    <property type="match status" value="1"/>
</dbReference>
<dbReference type="PANTHER" id="PTHR37828">
    <property type="entry name" value="GSR2449 PROTEIN"/>
    <property type="match status" value="1"/>
</dbReference>
<comment type="caution">
    <text evidence="2">The sequence shown here is derived from an EMBL/GenBank/DDBJ whole genome shotgun (WGS) entry which is preliminary data.</text>
</comment>
<dbReference type="RefSeq" id="WP_085096987.1">
    <property type="nucleotide sequence ID" value="NZ_AP022603.1"/>
</dbReference>
<proteinExistence type="inferred from homology"/>
<protein>
    <submittedName>
        <fullName evidence="2">GTP cyclohydrolase</fullName>
    </submittedName>
</protein>
<accession>A0A1X1R983</accession>
<keyword evidence="3" id="KW-1185">Reference proteome</keyword>
<dbReference type="STRING" id="1793.AWC04_13085"/>
<dbReference type="PANTHER" id="PTHR37828:SF1">
    <property type="entry name" value="YCII-RELATED DOMAIN-CONTAINING PROTEIN"/>
    <property type="match status" value="1"/>
</dbReference>
<dbReference type="AlphaFoldDB" id="A0A1X1R983"/>
<reference evidence="2 3" key="1">
    <citation type="submission" date="2016-01" db="EMBL/GenBank/DDBJ databases">
        <title>The new phylogeny of the genus Mycobacterium.</title>
        <authorList>
            <person name="Tarcisio F."/>
            <person name="Conor M."/>
            <person name="Antonella G."/>
            <person name="Elisabetta G."/>
            <person name="Giulia F.S."/>
            <person name="Sara T."/>
            <person name="Anna F."/>
            <person name="Clotilde B."/>
            <person name="Roberto B."/>
            <person name="Veronica D.S."/>
            <person name="Fabio R."/>
            <person name="Monica P."/>
            <person name="Olivier J."/>
            <person name="Enrico T."/>
            <person name="Nicola S."/>
        </authorList>
    </citation>
    <scope>NUCLEOTIDE SEQUENCE [LARGE SCALE GENOMIC DNA]</scope>
    <source>
        <strain evidence="2 3">DSM 44179</strain>
    </source>
</reference>
<gene>
    <name evidence="2" type="ORF">AWC04_13085</name>
</gene>
<name>A0A1X1R983_MYCFA</name>
<dbReference type="Gene3D" id="3.30.70.1060">
    <property type="entry name" value="Dimeric alpha+beta barrel"/>
    <property type="match status" value="1"/>
</dbReference>
<dbReference type="Pfam" id="PF03795">
    <property type="entry name" value="YCII"/>
    <property type="match status" value="1"/>
</dbReference>
<keyword evidence="2" id="KW-0378">Hydrolase</keyword>
<dbReference type="EMBL" id="LQOJ01000043">
    <property type="protein sequence ID" value="ORV01725.1"/>
    <property type="molecule type" value="Genomic_DNA"/>
</dbReference>
<dbReference type="InterPro" id="IPR011008">
    <property type="entry name" value="Dimeric_a/b-barrel"/>
</dbReference>